<reference evidence="1" key="1">
    <citation type="submission" date="2007-07" db="EMBL/GenBank/DDBJ databases">
        <title>PCAP assembly of the Caenorhabditis remanei genome.</title>
        <authorList>
            <consortium name="The Caenorhabditis remanei Sequencing Consortium"/>
            <person name="Wilson R.K."/>
        </authorList>
    </citation>
    <scope>NUCLEOTIDE SEQUENCE [LARGE SCALE GENOMIC DNA]</scope>
    <source>
        <strain evidence="1">PB4641</strain>
    </source>
</reference>
<protein>
    <submittedName>
        <fullName evidence="1">Uncharacterized protein</fullName>
    </submittedName>
</protein>
<name>E3NU46_CAERE</name>
<gene>
    <name evidence="1" type="ORF">CRE_16565</name>
</gene>
<dbReference type="EMBL" id="DS270409">
    <property type="protein sequence ID" value="EFO94009.1"/>
    <property type="molecule type" value="Genomic_DNA"/>
</dbReference>
<organism evidence="2">
    <name type="scientific">Caenorhabditis remanei</name>
    <name type="common">Caenorhabditis vulgaris</name>
    <dbReference type="NCBI Taxonomy" id="31234"/>
    <lineage>
        <taxon>Eukaryota</taxon>
        <taxon>Metazoa</taxon>
        <taxon>Ecdysozoa</taxon>
        <taxon>Nematoda</taxon>
        <taxon>Chromadorea</taxon>
        <taxon>Rhabditida</taxon>
        <taxon>Rhabditina</taxon>
        <taxon>Rhabditomorpha</taxon>
        <taxon>Rhabditoidea</taxon>
        <taxon>Rhabditidae</taxon>
        <taxon>Peloderinae</taxon>
        <taxon>Caenorhabditis</taxon>
    </lineage>
</organism>
<evidence type="ECO:0000313" key="2">
    <source>
        <dbReference type="Proteomes" id="UP000008281"/>
    </source>
</evidence>
<dbReference type="Proteomes" id="UP000008281">
    <property type="component" value="Unassembled WGS sequence"/>
</dbReference>
<accession>E3NU46</accession>
<sequence length="13" mass="1374">MADIPVECSKPLA</sequence>
<proteinExistence type="predicted"/>
<dbReference type="InParanoid" id="E3NU46"/>
<evidence type="ECO:0000313" key="1">
    <source>
        <dbReference type="EMBL" id="EFO94009.1"/>
    </source>
</evidence>
<keyword evidence="2" id="KW-1185">Reference proteome</keyword>